<evidence type="ECO:0000259" key="2">
    <source>
        <dbReference type="PROSITE" id="PS50263"/>
    </source>
</evidence>
<dbReference type="PANTHER" id="PTHR47799:SF1">
    <property type="entry name" value="OMEGA-AMIDASE YAFV"/>
    <property type="match status" value="1"/>
</dbReference>
<dbReference type="InterPro" id="IPR003010">
    <property type="entry name" value="C-N_Hydrolase"/>
</dbReference>
<organism evidence="3 4">
    <name type="scientific">Xylanibacter caecicola</name>
    <dbReference type="NCBI Taxonomy" id="2736294"/>
    <lineage>
        <taxon>Bacteria</taxon>
        <taxon>Pseudomonadati</taxon>
        <taxon>Bacteroidota</taxon>
        <taxon>Bacteroidia</taxon>
        <taxon>Bacteroidales</taxon>
        <taxon>Prevotellaceae</taxon>
        <taxon>Xylanibacter</taxon>
    </lineage>
</organism>
<dbReference type="PROSITE" id="PS01227">
    <property type="entry name" value="UPF0012"/>
    <property type="match status" value="1"/>
</dbReference>
<proteinExistence type="inferred from homology"/>
<name>A0ABX2B1T7_9BACT</name>
<dbReference type="InterPro" id="IPR001110">
    <property type="entry name" value="UPF0012_CS"/>
</dbReference>
<evidence type="ECO:0000313" key="3">
    <source>
        <dbReference type="EMBL" id="NPE24655.1"/>
    </source>
</evidence>
<evidence type="ECO:0000256" key="1">
    <source>
        <dbReference type="ARBA" id="ARBA00010613"/>
    </source>
</evidence>
<accession>A0ABX2B1T7</accession>
<protein>
    <submittedName>
        <fullName evidence="3">Nitrilase family protein</fullName>
    </submittedName>
</protein>
<dbReference type="Proteomes" id="UP000820977">
    <property type="component" value="Unassembled WGS sequence"/>
</dbReference>
<evidence type="ECO:0000313" key="4">
    <source>
        <dbReference type="Proteomes" id="UP000820977"/>
    </source>
</evidence>
<dbReference type="Gene3D" id="3.60.110.10">
    <property type="entry name" value="Carbon-nitrogen hydrolase"/>
    <property type="match status" value="1"/>
</dbReference>
<gene>
    <name evidence="3" type="ORF">HPS54_03840</name>
</gene>
<dbReference type="InterPro" id="IPR052737">
    <property type="entry name" value="Omega-amidase_YafV"/>
</dbReference>
<reference evidence="3 4" key="1">
    <citation type="submission" date="2020-05" db="EMBL/GenBank/DDBJ databases">
        <title>Distinct polysaccharide utilization as determinants for interspecies competition between intestinal Prevotella spp.</title>
        <authorList>
            <person name="Galvez E.J.C."/>
            <person name="Iljazovic A."/>
            <person name="Strowig T."/>
        </authorList>
    </citation>
    <scope>NUCLEOTIDE SEQUENCE [LARGE SCALE GENOMIC DNA]</scope>
    <source>
        <strain evidence="3 4">PCHR</strain>
    </source>
</reference>
<dbReference type="SUPFAM" id="SSF56317">
    <property type="entry name" value="Carbon-nitrogen hydrolase"/>
    <property type="match status" value="1"/>
</dbReference>
<dbReference type="PANTHER" id="PTHR47799">
    <property type="entry name" value="OMEGA-AMIDASE YAFV"/>
    <property type="match status" value="1"/>
</dbReference>
<dbReference type="EMBL" id="JABKKJ010000004">
    <property type="protein sequence ID" value="NPE24655.1"/>
    <property type="molecule type" value="Genomic_DNA"/>
</dbReference>
<dbReference type="PROSITE" id="PS50263">
    <property type="entry name" value="CN_HYDROLASE"/>
    <property type="match status" value="1"/>
</dbReference>
<dbReference type="Pfam" id="PF00795">
    <property type="entry name" value="CN_hydrolase"/>
    <property type="match status" value="1"/>
</dbReference>
<comment type="caution">
    <text evidence="3">The sequence shown here is derived from an EMBL/GenBank/DDBJ whole genome shotgun (WGS) entry which is preliminary data.</text>
</comment>
<dbReference type="RefSeq" id="WP_172344152.1">
    <property type="nucleotide sequence ID" value="NZ_CASYYZ010000035.1"/>
</dbReference>
<feature type="domain" description="CN hydrolase" evidence="2">
    <location>
        <begin position="1"/>
        <end position="233"/>
    </location>
</feature>
<dbReference type="InterPro" id="IPR036526">
    <property type="entry name" value="C-N_Hydrolase_sf"/>
</dbReference>
<keyword evidence="4" id="KW-1185">Reference proteome</keyword>
<sequence length="250" mass="28388">MKVTILQTDIAWAQPELNRKNAERLILNAPKSDLYILPEMWNTGFVTNPDDMTEYGDTGYSLDWMKEFAAHGNCAVCGTVATRTYDGKWFNRHYFVHPDLSVSHYDKHHLFGHGGENIHFTAGTKRTVAVYKGFKFLLATCYDLRFPSWLRYKGDYDAIILAANWPASRQDAWQILLRARAIENQCYVLAANRTGTDGNCKYAGGSAIIDAYGRAVAQCNGNAEQTITAEIDLESLHDFRNKFRVLDDRD</sequence>
<comment type="similarity">
    <text evidence="1">Belongs to the carbon-nitrogen hydrolase superfamily. NIT1/NIT2 family.</text>
</comment>